<evidence type="ECO:0000256" key="1">
    <source>
        <dbReference type="SAM" id="MobiDB-lite"/>
    </source>
</evidence>
<feature type="region of interest" description="Disordered" evidence="1">
    <location>
        <begin position="1"/>
        <end position="36"/>
    </location>
</feature>
<gene>
    <name evidence="2" type="ORF">BE221DRAFT_187529</name>
</gene>
<reference evidence="2" key="1">
    <citation type="submission" date="2017-04" db="EMBL/GenBank/DDBJ databases">
        <title>Population genomics of picophytoplankton unveils novel chromosome hypervariability.</title>
        <authorList>
            <consortium name="DOE Joint Genome Institute"/>
            <person name="Blanc-Mathieu R."/>
            <person name="Krasovec M."/>
            <person name="Hebrard M."/>
            <person name="Yau S."/>
            <person name="Desgranges E."/>
            <person name="Martin J."/>
            <person name="Schackwitz W."/>
            <person name="Kuo A."/>
            <person name="Salin G."/>
            <person name="Donnadieu C."/>
            <person name="Desdevises Y."/>
            <person name="Sanchez-Ferandin S."/>
            <person name="Moreau H."/>
            <person name="Rivals E."/>
            <person name="Grigoriev I.V."/>
            <person name="Grimsley N."/>
            <person name="Eyre-Walker A."/>
            <person name="Piganeau G."/>
        </authorList>
    </citation>
    <scope>NUCLEOTIDE SEQUENCE [LARGE SCALE GENOMIC DNA]</scope>
    <source>
        <strain evidence="2">RCC 1115</strain>
    </source>
</reference>
<name>A0A1Y5HZT8_OSTTA</name>
<organism evidence="2">
    <name type="scientific">Ostreococcus tauri</name>
    <name type="common">Marine green alga</name>
    <dbReference type="NCBI Taxonomy" id="70448"/>
    <lineage>
        <taxon>Eukaryota</taxon>
        <taxon>Viridiplantae</taxon>
        <taxon>Chlorophyta</taxon>
        <taxon>Mamiellophyceae</taxon>
        <taxon>Mamiellales</taxon>
        <taxon>Bathycoccaceae</taxon>
        <taxon>Ostreococcus</taxon>
    </lineage>
</organism>
<feature type="region of interest" description="Disordered" evidence="1">
    <location>
        <begin position="134"/>
        <end position="156"/>
    </location>
</feature>
<feature type="region of interest" description="Disordered" evidence="1">
    <location>
        <begin position="92"/>
        <end position="120"/>
    </location>
</feature>
<feature type="compositionally biased region" description="Low complexity" evidence="1">
    <location>
        <begin position="109"/>
        <end position="120"/>
    </location>
</feature>
<dbReference type="Proteomes" id="UP000195557">
    <property type="component" value="Unassembled WGS sequence"/>
</dbReference>
<proteinExistence type="predicted"/>
<feature type="compositionally biased region" description="Basic and acidic residues" evidence="1">
    <location>
        <begin position="92"/>
        <end position="108"/>
    </location>
</feature>
<accession>A0A1Y5HZT8</accession>
<dbReference type="EMBL" id="KZ155838">
    <property type="protein sequence ID" value="OUS42798.1"/>
    <property type="molecule type" value="Genomic_DNA"/>
</dbReference>
<dbReference type="AlphaFoldDB" id="A0A1Y5HZT8"/>
<evidence type="ECO:0000313" key="2">
    <source>
        <dbReference type="EMBL" id="OUS42798.1"/>
    </source>
</evidence>
<protein>
    <submittedName>
        <fullName evidence="2">Uncharacterized protein</fullName>
    </submittedName>
</protein>
<feature type="compositionally biased region" description="Low complexity" evidence="1">
    <location>
        <begin position="1"/>
        <end position="17"/>
    </location>
</feature>
<sequence>MRATTTTTRTTTRARAGATRHRAATRARGMNQSPMGDGAIATTMAIVLAATPAYALDARATREIVNVSETTFGVDYDAAASKRYNVREKYAKKPTPEPRRFVRPERAEAPAVATPAKAAGGGFSLPSFSLPSLPSFGGDGAAEAPAAEAEAPAAEE</sequence>